<sequence>MVKRPMQLRFVELTPDHLAPFCDLYLRVFNAAPWHDGWQIDAVRERFAAFSQFPRFYGLGLLADEVPVGLVFGWGERWIDGWHFQIKEMCVANELQGTGLGKQLMAQFEQNLLAQSYAAVFLYTGSHVPAKAFYQAIGFGLGEQDVLGKRLTAAPVMLA</sequence>
<evidence type="ECO:0000259" key="1">
    <source>
        <dbReference type="PROSITE" id="PS51186"/>
    </source>
</evidence>
<dbReference type="AlphaFoldDB" id="A0AAU7F8V1"/>
<gene>
    <name evidence="2" type="ORF">ABHF33_02260</name>
</gene>
<dbReference type="EMBL" id="CP157355">
    <property type="protein sequence ID" value="XBM01130.1"/>
    <property type="molecule type" value="Genomic_DNA"/>
</dbReference>
<reference evidence="2" key="1">
    <citation type="submission" date="2024-05" db="EMBL/GenBank/DDBJ databases">
        <authorList>
            <person name="Yang L."/>
            <person name="Pan L."/>
        </authorList>
    </citation>
    <scope>NUCLEOTIDE SEQUENCE</scope>
    <source>
        <strain evidence="2">FCG-7</strain>
    </source>
</reference>
<dbReference type="Pfam" id="PF00583">
    <property type="entry name" value="Acetyltransf_1"/>
    <property type="match status" value="1"/>
</dbReference>
<dbReference type="GO" id="GO:0016747">
    <property type="term" value="F:acyltransferase activity, transferring groups other than amino-acyl groups"/>
    <property type="evidence" value="ECO:0007669"/>
    <property type="project" value="InterPro"/>
</dbReference>
<protein>
    <submittedName>
        <fullName evidence="2">GNAT family N-acetyltransferase</fullName>
        <ecNumber evidence="2">2.3.1.-</ecNumber>
    </submittedName>
</protein>
<dbReference type="SUPFAM" id="SSF55729">
    <property type="entry name" value="Acyl-CoA N-acyltransferases (Nat)"/>
    <property type="match status" value="1"/>
</dbReference>
<dbReference type="EC" id="2.3.1.-" evidence="2"/>
<dbReference type="InterPro" id="IPR000182">
    <property type="entry name" value="GNAT_dom"/>
</dbReference>
<dbReference type="RefSeq" id="WP_348945441.1">
    <property type="nucleotide sequence ID" value="NZ_CP157355.1"/>
</dbReference>
<feature type="domain" description="N-acetyltransferase" evidence="1">
    <location>
        <begin position="8"/>
        <end position="159"/>
    </location>
</feature>
<keyword evidence="2" id="KW-0808">Transferase</keyword>
<dbReference type="KEGG" id="cmav:ABHF33_02260"/>
<proteinExistence type="predicted"/>
<accession>A0AAU7F8V1</accession>
<evidence type="ECO:0000313" key="2">
    <source>
        <dbReference type="EMBL" id="XBM01130.1"/>
    </source>
</evidence>
<keyword evidence="2" id="KW-0012">Acyltransferase</keyword>
<dbReference type="Gene3D" id="3.40.630.30">
    <property type="match status" value="1"/>
</dbReference>
<dbReference type="InterPro" id="IPR016181">
    <property type="entry name" value="Acyl_CoA_acyltransferase"/>
</dbReference>
<organism evidence="2">
    <name type="scientific">Chitinibacter mangrovi</name>
    <dbReference type="NCBI Taxonomy" id="3153927"/>
    <lineage>
        <taxon>Bacteria</taxon>
        <taxon>Pseudomonadati</taxon>
        <taxon>Pseudomonadota</taxon>
        <taxon>Betaproteobacteria</taxon>
        <taxon>Neisseriales</taxon>
        <taxon>Chitinibacteraceae</taxon>
        <taxon>Chitinibacter</taxon>
    </lineage>
</organism>
<name>A0AAU7F8V1_9NEIS</name>
<dbReference type="PROSITE" id="PS51186">
    <property type="entry name" value="GNAT"/>
    <property type="match status" value="1"/>
</dbReference>
<dbReference type="CDD" id="cd04301">
    <property type="entry name" value="NAT_SF"/>
    <property type="match status" value="1"/>
</dbReference>